<comment type="similarity">
    <text evidence="2">Belongs to the CD225/Dispanin family.</text>
</comment>
<evidence type="ECO:0000256" key="5">
    <source>
        <dbReference type="ARBA" id="ARBA00023136"/>
    </source>
</evidence>
<comment type="subcellular location">
    <subcellularLocation>
        <location evidence="1">Membrane</location>
    </subcellularLocation>
</comment>
<evidence type="ECO:0000313" key="7">
    <source>
        <dbReference type="EMBL" id="KAG5180477.1"/>
    </source>
</evidence>
<reference evidence="7" key="1">
    <citation type="submission" date="2021-02" db="EMBL/GenBank/DDBJ databases">
        <title>First Annotated Genome of the Yellow-green Alga Tribonema minus.</title>
        <authorList>
            <person name="Mahan K.M."/>
        </authorList>
    </citation>
    <scope>NUCLEOTIDE SEQUENCE</scope>
    <source>
        <strain evidence="7">UTEX B ZZ1240</strain>
    </source>
</reference>
<dbReference type="EMBL" id="JAFCMP010000390">
    <property type="protein sequence ID" value="KAG5180477.1"/>
    <property type="molecule type" value="Genomic_DNA"/>
</dbReference>
<dbReference type="OrthoDB" id="6083617at2759"/>
<dbReference type="PANTHER" id="PTHR14948:SF25">
    <property type="entry name" value="DUF4190 DOMAIN-CONTAINING PROTEIN"/>
    <property type="match status" value="1"/>
</dbReference>
<proteinExistence type="inferred from homology"/>
<keyword evidence="3 6" id="KW-0812">Transmembrane</keyword>
<comment type="caution">
    <text evidence="7">The sequence shown here is derived from an EMBL/GenBank/DDBJ whole genome shotgun (WGS) entry which is preliminary data.</text>
</comment>
<evidence type="ECO:0000256" key="2">
    <source>
        <dbReference type="ARBA" id="ARBA00006843"/>
    </source>
</evidence>
<evidence type="ECO:0000256" key="3">
    <source>
        <dbReference type="ARBA" id="ARBA00022692"/>
    </source>
</evidence>
<dbReference type="Proteomes" id="UP000664859">
    <property type="component" value="Unassembled WGS sequence"/>
</dbReference>
<keyword evidence="4 6" id="KW-1133">Transmembrane helix</keyword>
<evidence type="ECO:0000256" key="6">
    <source>
        <dbReference type="SAM" id="Phobius"/>
    </source>
</evidence>
<protein>
    <submittedName>
        <fullName evidence="7">Interferon-induced transmembrane protein-domain-containing protein</fullName>
    </submittedName>
</protein>
<evidence type="ECO:0000256" key="1">
    <source>
        <dbReference type="ARBA" id="ARBA00004370"/>
    </source>
</evidence>
<feature type="transmembrane region" description="Helical" evidence="6">
    <location>
        <begin position="68"/>
        <end position="87"/>
    </location>
</feature>
<keyword evidence="5 6" id="KW-0472">Membrane</keyword>
<evidence type="ECO:0000313" key="8">
    <source>
        <dbReference type="Proteomes" id="UP000664859"/>
    </source>
</evidence>
<name>A0A836CCF3_9STRA</name>
<dbReference type="Pfam" id="PF04505">
    <property type="entry name" value="CD225"/>
    <property type="match status" value="1"/>
</dbReference>
<accession>A0A836CCF3</accession>
<evidence type="ECO:0000256" key="4">
    <source>
        <dbReference type="ARBA" id="ARBA00022989"/>
    </source>
</evidence>
<organism evidence="7 8">
    <name type="scientific">Tribonema minus</name>
    <dbReference type="NCBI Taxonomy" id="303371"/>
    <lineage>
        <taxon>Eukaryota</taxon>
        <taxon>Sar</taxon>
        <taxon>Stramenopiles</taxon>
        <taxon>Ochrophyta</taxon>
        <taxon>PX clade</taxon>
        <taxon>Xanthophyceae</taxon>
        <taxon>Tribonematales</taxon>
        <taxon>Tribonemataceae</taxon>
        <taxon>Tribonema</taxon>
    </lineage>
</organism>
<dbReference type="PANTHER" id="PTHR14948">
    <property type="entry name" value="NG5"/>
    <property type="match status" value="1"/>
</dbReference>
<dbReference type="InterPro" id="IPR007593">
    <property type="entry name" value="CD225/Dispanin_fam"/>
</dbReference>
<dbReference type="AlphaFoldDB" id="A0A836CCF3"/>
<feature type="transmembrane region" description="Helical" evidence="6">
    <location>
        <begin position="22"/>
        <end position="47"/>
    </location>
</feature>
<gene>
    <name evidence="7" type="ORF">JKP88DRAFT_279590</name>
</gene>
<dbReference type="GO" id="GO:0016020">
    <property type="term" value="C:membrane"/>
    <property type="evidence" value="ECO:0007669"/>
    <property type="project" value="UniProtKB-SubCell"/>
</dbReference>
<keyword evidence="8" id="KW-1185">Reference proteome</keyword>
<sequence length="100" mass="11135">MAHRRTLELYERIHARPYDYCLAAWFTTVFCCLPIGICALVSSCSVGSLYRRGDVEGARRASRATRNLSLLSFACGIVWLIIVMSAWNRSGNGMNSSNAQ</sequence>
<dbReference type="InterPro" id="IPR051423">
    <property type="entry name" value="CD225/Dispanin"/>
</dbReference>